<feature type="site" description="Electron transfer via tryptophanyl radical" evidence="7">
    <location>
        <position position="461"/>
    </location>
</feature>
<feature type="compositionally biased region" description="Basic and acidic residues" evidence="8">
    <location>
        <begin position="57"/>
        <end position="76"/>
    </location>
</feature>
<dbReference type="SUPFAM" id="SSF48173">
    <property type="entry name" value="Cryptochrome/photolyase FAD-binding domain"/>
    <property type="match status" value="1"/>
</dbReference>
<dbReference type="InterPro" id="IPR014729">
    <property type="entry name" value="Rossmann-like_a/b/a_fold"/>
</dbReference>
<evidence type="ECO:0000256" key="2">
    <source>
        <dbReference type="ARBA" id="ARBA00005862"/>
    </source>
</evidence>
<sequence length="628" mass="72119">MLVKSIYAIAQPQIVGRKYMLPLSTSPKLLLPLFTFSTMPPKGSKRRAACPVGHTNGADKRVKHETSGDELRQPHPFAKDAEDHGIVLRRFYPHEMSTSRAHAYNSNEIPRPIEGLIAALEETAEARKQAKVQHAVVHWFKMDLRHSDNRSLALASAKAKEAGVPLICIYIISPQDYEAHLTAPVRVDFMLRTLSVLRDDLAALDIPLYVETVDKRKNIPHRVLELMEEWGSNHLFANMEYEVDELRRESRMIRQFAEKNMSFEVVHDTCVVPPGELHSGSGNQYAVYTPWYRAWMAHIHENLDLLEIYDRPEKNPDAARRTFKTLFDCRIPGAPKNKQLSDEEKKRFHNLWPCGEHEAMSRLENFCEEAIVNYHNKRNIPGNNGTSCLSVHLASGTISSRTCVRTARDRNKTKRLDGGHQGIQVWISEVAWRDFYKHVLVNWPYVCMNKPFKPEYANIEWSYNMDHFEAWCEGRTGFPIVDAAMRQLNHMGYMHNRSRMIVASFLSKDLLIDWRMGEKYFMEHLVDGDFASNNGGWGFSASVGVDPQPYFRVFNPLLQSEKFDPSGDYIRKWVPELKALSDKEIHDPYNRGAGTKAKKQGYPKQIVDHKGARERALSAYKEGLERGT</sequence>
<dbReference type="STRING" id="1042311.A0A2T3YZ97"/>
<keyword evidence="4 6" id="KW-0274">FAD</keyword>
<dbReference type="Proteomes" id="UP000240493">
    <property type="component" value="Unassembled WGS sequence"/>
</dbReference>
<dbReference type="Gene3D" id="1.25.40.80">
    <property type="match status" value="1"/>
</dbReference>
<organism evidence="10 11">
    <name type="scientific">Trichoderma asperellum (strain ATCC 204424 / CBS 433.97 / NBRC 101777)</name>
    <dbReference type="NCBI Taxonomy" id="1042311"/>
    <lineage>
        <taxon>Eukaryota</taxon>
        <taxon>Fungi</taxon>
        <taxon>Dikarya</taxon>
        <taxon>Ascomycota</taxon>
        <taxon>Pezizomycotina</taxon>
        <taxon>Sordariomycetes</taxon>
        <taxon>Hypocreomycetidae</taxon>
        <taxon>Hypocreales</taxon>
        <taxon>Hypocreaceae</taxon>
        <taxon>Trichoderma</taxon>
    </lineage>
</organism>
<dbReference type="GO" id="GO:0003904">
    <property type="term" value="F:deoxyribodipyrimidine photo-lyase activity"/>
    <property type="evidence" value="ECO:0007669"/>
    <property type="project" value="TreeGrafter"/>
</dbReference>
<dbReference type="GO" id="GO:0032922">
    <property type="term" value="P:circadian regulation of gene expression"/>
    <property type="evidence" value="ECO:0007669"/>
    <property type="project" value="TreeGrafter"/>
</dbReference>
<comment type="cofactor">
    <cofactor evidence="6">
        <name>FAD</name>
        <dbReference type="ChEBI" id="CHEBI:57692"/>
    </cofactor>
    <text evidence="6">Binds 1 FAD per subunit.</text>
</comment>
<dbReference type="OrthoDB" id="435881at2759"/>
<feature type="binding site" evidence="6">
    <location>
        <begin position="386"/>
        <end position="390"/>
    </location>
    <ligand>
        <name>FAD</name>
        <dbReference type="ChEBI" id="CHEBI:57692"/>
    </ligand>
</feature>
<feature type="binding site" evidence="6">
    <location>
        <begin position="429"/>
        <end position="436"/>
    </location>
    <ligand>
        <name>FAD</name>
        <dbReference type="ChEBI" id="CHEBI:57692"/>
    </ligand>
</feature>
<accession>A0A2T3YZ97</accession>
<dbReference type="GO" id="GO:0005737">
    <property type="term" value="C:cytoplasm"/>
    <property type="evidence" value="ECO:0007669"/>
    <property type="project" value="TreeGrafter"/>
</dbReference>
<dbReference type="PANTHER" id="PTHR11455:SF18">
    <property type="entry name" value="SI:CH1073-390K14.1"/>
    <property type="match status" value="1"/>
</dbReference>
<comment type="cofactor">
    <cofactor evidence="1">
        <name>(6R)-5,10-methylene-5,6,7,8-tetrahydrofolate</name>
        <dbReference type="ChEBI" id="CHEBI:15636"/>
    </cofactor>
</comment>
<dbReference type="SUPFAM" id="SSF52425">
    <property type="entry name" value="Cryptochrome/photolyase, N-terminal domain"/>
    <property type="match status" value="1"/>
</dbReference>
<feature type="binding site" evidence="6">
    <location>
        <position position="374"/>
    </location>
    <ligand>
        <name>FAD</name>
        <dbReference type="ChEBI" id="CHEBI:57692"/>
    </ligand>
</feature>
<dbReference type="GO" id="GO:0006950">
    <property type="term" value="P:response to stress"/>
    <property type="evidence" value="ECO:0007669"/>
    <property type="project" value="UniProtKB-ARBA"/>
</dbReference>
<reference evidence="10 11" key="1">
    <citation type="submission" date="2016-07" db="EMBL/GenBank/DDBJ databases">
        <title>Multiple horizontal gene transfer events from other fungi enriched the ability of initially mycotrophic Trichoderma (Ascomycota) to feed on dead plant biomass.</title>
        <authorList>
            <consortium name="DOE Joint Genome Institute"/>
            <person name="Aerts A."/>
            <person name="Atanasova L."/>
            <person name="Chenthamara K."/>
            <person name="Zhang J."/>
            <person name="Grujic M."/>
            <person name="Henrissat B."/>
            <person name="Kuo A."/>
            <person name="Salamov A."/>
            <person name="Lipzen A."/>
            <person name="Labutti K."/>
            <person name="Barry K."/>
            <person name="Miao Y."/>
            <person name="Rahimi M.J."/>
            <person name="Shen Q."/>
            <person name="Grigoriev I.V."/>
            <person name="Kubicek C.P."/>
            <person name="Druzhinina I.S."/>
        </authorList>
    </citation>
    <scope>NUCLEOTIDE SEQUENCE [LARGE SCALE GENOMIC DNA]</scope>
    <source>
        <strain evidence="10 11">CBS 433.97</strain>
    </source>
</reference>
<keyword evidence="11" id="KW-1185">Reference proteome</keyword>
<protein>
    <recommendedName>
        <fullName evidence="9">Photolyase/cryptochrome alpha/beta domain-containing protein</fullName>
    </recommendedName>
</protein>
<dbReference type="GO" id="GO:0005634">
    <property type="term" value="C:nucleus"/>
    <property type="evidence" value="ECO:0007669"/>
    <property type="project" value="TreeGrafter"/>
</dbReference>
<dbReference type="Pfam" id="PF00875">
    <property type="entry name" value="DNA_photolyase"/>
    <property type="match status" value="1"/>
</dbReference>
<comment type="similarity">
    <text evidence="2">Belongs to the DNA photolyase class-1 family.</text>
</comment>
<dbReference type="PRINTS" id="PR00147">
    <property type="entry name" value="DNAPHOTLYASE"/>
</dbReference>
<dbReference type="EMBL" id="KZ679267">
    <property type="protein sequence ID" value="PTB37878.1"/>
    <property type="molecule type" value="Genomic_DNA"/>
</dbReference>
<dbReference type="PROSITE" id="PS51645">
    <property type="entry name" value="PHR_CRY_ALPHA_BETA"/>
    <property type="match status" value="1"/>
</dbReference>
<gene>
    <name evidence="10" type="ORF">M441DRAFT_148389</name>
</gene>
<dbReference type="Gene3D" id="1.10.579.10">
    <property type="entry name" value="DNA Cyclobutane Dipyrimidine Photolyase, subunit A, domain 3"/>
    <property type="match status" value="1"/>
</dbReference>
<name>A0A2T3YZ97_TRIA4</name>
<feature type="region of interest" description="Disordered" evidence="8">
    <location>
        <begin position="588"/>
        <end position="608"/>
    </location>
</feature>
<dbReference type="Gene3D" id="3.40.50.620">
    <property type="entry name" value="HUPs"/>
    <property type="match status" value="1"/>
</dbReference>
<evidence type="ECO:0000256" key="7">
    <source>
        <dbReference type="PIRSR" id="PIRSR602081-2"/>
    </source>
</evidence>
<dbReference type="InterPro" id="IPR036155">
    <property type="entry name" value="Crypto/Photolyase_N_sf"/>
</dbReference>
<evidence type="ECO:0000256" key="6">
    <source>
        <dbReference type="PIRSR" id="PIRSR602081-1"/>
    </source>
</evidence>
<keyword evidence="3 6" id="KW-0285">Flavoprotein</keyword>
<dbReference type="GO" id="GO:0043153">
    <property type="term" value="P:entrainment of circadian clock by photoperiod"/>
    <property type="evidence" value="ECO:0007669"/>
    <property type="project" value="TreeGrafter"/>
</dbReference>
<feature type="site" description="Electron transfer via tryptophanyl radical" evidence="7">
    <location>
        <position position="537"/>
    </location>
</feature>
<dbReference type="PANTHER" id="PTHR11455">
    <property type="entry name" value="CRYPTOCHROME"/>
    <property type="match status" value="1"/>
</dbReference>
<dbReference type="InterPro" id="IPR006050">
    <property type="entry name" value="DNA_photolyase_N"/>
</dbReference>
<evidence type="ECO:0000256" key="3">
    <source>
        <dbReference type="ARBA" id="ARBA00022630"/>
    </source>
</evidence>
<dbReference type="InterPro" id="IPR002081">
    <property type="entry name" value="Cryptochrome/DNA_photolyase_1"/>
</dbReference>
<feature type="domain" description="Photolyase/cryptochrome alpha/beta" evidence="9">
    <location>
        <begin position="134"/>
        <end position="271"/>
    </location>
</feature>
<dbReference type="PROSITE" id="PS00691">
    <property type="entry name" value="DNA_PHOTOLYASES_1_2"/>
    <property type="match status" value="1"/>
</dbReference>
<keyword evidence="5" id="KW-0157">Chromophore</keyword>
<dbReference type="Pfam" id="PF03441">
    <property type="entry name" value="FAD_binding_7"/>
    <property type="match status" value="1"/>
</dbReference>
<feature type="binding site" evidence="6">
    <location>
        <position position="426"/>
    </location>
    <ligand>
        <name>FAD</name>
        <dbReference type="ChEBI" id="CHEBI:57692"/>
    </ligand>
</feature>
<evidence type="ECO:0000313" key="10">
    <source>
        <dbReference type="EMBL" id="PTB37878.1"/>
    </source>
</evidence>
<evidence type="ECO:0000256" key="8">
    <source>
        <dbReference type="SAM" id="MobiDB-lite"/>
    </source>
</evidence>
<dbReference type="AlphaFoldDB" id="A0A2T3YZ97"/>
<dbReference type="PROSITE" id="PS00394">
    <property type="entry name" value="DNA_PHOTOLYASES_1_1"/>
    <property type="match status" value="1"/>
</dbReference>
<evidence type="ECO:0000259" key="9">
    <source>
        <dbReference type="PROSITE" id="PS51645"/>
    </source>
</evidence>
<evidence type="ECO:0000256" key="4">
    <source>
        <dbReference type="ARBA" id="ARBA00022827"/>
    </source>
</evidence>
<dbReference type="InterPro" id="IPR018394">
    <property type="entry name" value="DNA_photolyase_1_CS_C"/>
</dbReference>
<evidence type="ECO:0000256" key="1">
    <source>
        <dbReference type="ARBA" id="ARBA00001932"/>
    </source>
</evidence>
<proteinExistence type="inferred from homology"/>
<feature type="binding site" evidence="6">
    <location>
        <begin position="527"/>
        <end position="529"/>
    </location>
    <ligand>
        <name>FAD</name>
        <dbReference type="ChEBI" id="CHEBI:57692"/>
    </ligand>
</feature>
<dbReference type="GO" id="GO:0071949">
    <property type="term" value="F:FAD binding"/>
    <property type="evidence" value="ECO:0007669"/>
    <property type="project" value="TreeGrafter"/>
</dbReference>
<dbReference type="GO" id="GO:0006139">
    <property type="term" value="P:nucleobase-containing compound metabolic process"/>
    <property type="evidence" value="ECO:0007669"/>
    <property type="project" value="UniProtKB-ARBA"/>
</dbReference>
<dbReference type="InterPro" id="IPR036134">
    <property type="entry name" value="Crypto/Photolyase_FAD-like_sf"/>
</dbReference>
<feature type="site" description="Electron transfer via tryptophanyl radical" evidence="7">
    <location>
        <position position="514"/>
    </location>
</feature>
<dbReference type="FunFam" id="1.10.579.10:FF:000003">
    <property type="entry name" value="Deoxyribodipyrimidine photo-lyase"/>
    <property type="match status" value="1"/>
</dbReference>
<dbReference type="InterPro" id="IPR005101">
    <property type="entry name" value="Cryptochr/Photolyase_FAD-bd"/>
</dbReference>
<dbReference type="GO" id="GO:0003677">
    <property type="term" value="F:DNA binding"/>
    <property type="evidence" value="ECO:0007669"/>
    <property type="project" value="TreeGrafter"/>
</dbReference>
<evidence type="ECO:0000313" key="11">
    <source>
        <dbReference type="Proteomes" id="UP000240493"/>
    </source>
</evidence>
<evidence type="ECO:0000256" key="5">
    <source>
        <dbReference type="ARBA" id="ARBA00022991"/>
    </source>
</evidence>
<feature type="region of interest" description="Disordered" evidence="8">
    <location>
        <begin position="44"/>
        <end position="76"/>
    </location>
</feature>